<evidence type="ECO:0000259" key="4">
    <source>
        <dbReference type="SMART" id="SM00359"/>
    </source>
</evidence>
<dbReference type="SUPFAM" id="SSF52141">
    <property type="entry name" value="Uracil-DNA glycosylase-like"/>
    <property type="match status" value="1"/>
</dbReference>
<dbReference type="Gene3D" id="3.40.50.10630">
    <property type="entry name" value="Uracil-DNA glycosylase-like"/>
    <property type="match status" value="1"/>
</dbReference>
<keyword evidence="6" id="KW-1185">Reference proteome</keyword>
<dbReference type="GO" id="GO:0003723">
    <property type="term" value="F:RNA binding"/>
    <property type="evidence" value="ECO:0007669"/>
    <property type="project" value="InterPro"/>
</dbReference>
<dbReference type="eggNOG" id="arCOG00990">
    <property type="taxonomic scope" value="Archaea"/>
</dbReference>
<dbReference type="Gene3D" id="3.20.20.105">
    <property type="entry name" value="Queuine tRNA-ribosyltransferase-like"/>
    <property type="match status" value="1"/>
</dbReference>
<organism evidence="5 6">
    <name type="scientific">Methanoregula boonei (strain DSM 21154 / JCM 14090 / 6A8)</name>
    <dbReference type="NCBI Taxonomy" id="456442"/>
    <lineage>
        <taxon>Archaea</taxon>
        <taxon>Methanobacteriati</taxon>
        <taxon>Methanobacteriota</taxon>
        <taxon>Stenosarchaea group</taxon>
        <taxon>Methanomicrobia</taxon>
        <taxon>Methanomicrobiales</taxon>
        <taxon>Methanoregulaceae</taxon>
        <taxon>Methanoregula</taxon>
    </lineage>
</organism>
<evidence type="ECO:0000313" key="5">
    <source>
        <dbReference type="EMBL" id="ABS55832.1"/>
    </source>
</evidence>
<dbReference type="InterPro" id="IPR036511">
    <property type="entry name" value="TGT-like_sf"/>
</dbReference>
<dbReference type="InterPro" id="IPR040777">
    <property type="entry name" value="DUF5591"/>
</dbReference>
<dbReference type="NCBIfam" id="NF040592">
    <property type="entry name" value="tRNA_mod_ArcS"/>
    <property type="match status" value="1"/>
</dbReference>
<dbReference type="InterPro" id="IPR015947">
    <property type="entry name" value="PUA-like_sf"/>
</dbReference>
<evidence type="ECO:0000256" key="1">
    <source>
        <dbReference type="ARBA" id="ARBA00005030"/>
    </source>
</evidence>
<dbReference type="PROSITE" id="PS50890">
    <property type="entry name" value="PUA"/>
    <property type="match status" value="1"/>
</dbReference>
<name>A7I7X1_METB6</name>
<dbReference type="KEGG" id="mbn:Mboo_1314"/>
<protein>
    <submittedName>
        <fullName evidence="5">PUA domain containing protein</fullName>
    </submittedName>
</protein>
<dbReference type="InterPro" id="IPR036895">
    <property type="entry name" value="Uracil-DNA_glycosylase-like_sf"/>
</dbReference>
<dbReference type="InterPro" id="IPR053418">
    <property type="entry name" value="Archaeosine_synthase_1"/>
</dbReference>
<evidence type="ECO:0000256" key="3">
    <source>
        <dbReference type="ARBA" id="ARBA00022694"/>
    </source>
</evidence>
<dbReference type="GeneID" id="5411959"/>
<dbReference type="EMBL" id="CP000780">
    <property type="protein sequence ID" value="ABS55832.1"/>
    <property type="molecule type" value="Genomic_DNA"/>
</dbReference>
<dbReference type="OrthoDB" id="115061at2157"/>
<accession>A7I7X1</accession>
<dbReference type="InterPro" id="IPR004521">
    <property type="entry name" value="Uncharacterised_CHP00451"/>
</dbReference>
<dbReference type="InterPro" id="IPR036974">
    <property type="entry name" value="PUA_sf"/>
</dbReference>
<dbReference type="CDD" id="cd21149">
    <property type="entry name" value="PUA_archaeosine_TGT"/>
    <property type="match status" value="1"/>
</dbReference>
<dbReference type="HOGENOM" id="CLU_029831_0_0_2"/>
<comment type="pathway">
    <text evidence="1">tRNA modification; archaeosine-tRNA biosynthesis.</text>
</comment>
<evidence type="ECO:0000313" key="6">
    <source>
        <dbReference type="Proteomes" id="UP000002408"/>
    </source>
</evidence>
<feature type="domain" description="PUA" evidence="4">
    <location>
        <begin position="478"/>
        <end position="545"/>
    </location>
</feature>
<proteinExistence type="inferred from homology"/>
<dbReference type="InterPro" id="IPR002478">
    <property type="entry name" value="PUA"/>
</dbReference>
<dbReference type="UniPathway" id="UPA00393"/>
<dbReference type="SUPFAM" id="SSF88697">
    <property type="entry name" value="PUA domain-like"/>
    <property type="match status" value="1"/>
</dbReference>
<keyword evidence="3" id="KW-0819">tRNA processing</keyword>
<dbReference type="SUPFAM" id="SSF51713">
    <property type="entry name" value="tRNA-guanine transglycosylase"/>
    <property type="match status" value="1"/>
</dbReference>
<dbReference type="RefSeq" id="WP_012106864.1">
    <property type="nucleotide sequence ID" value="NC_009712.1"/>
</dbReference>
<reference evidence="6" key="1">
    <citation type="journal article" date="2015" name="Microbiology">
        <title>Genome of Methanoregula boonei 6A8 reveals adaptations to oligotrophic peatland environments.</title>
        <authorList>
            <person name="Braeuer S."/>
            <person name="Cadillo-Quiroz H."/>
            <person name="Kyrpides N."/>
            <person name="Woyke T."/>
            <person name="Goodwin L."/>
            <person name="Detter C."/>
            <person name="Podell S."/>
            <person name="Yavitt J.B."/>
            <person name="Zinder S.H."/>
        </authorList>
    </citation>
    <scope>NUCLEOTIDE SEQUENCE [LARGE SCALE GENOMIC DNA]</scope>
    <source>
        <strain evidence="6">DSM 21154 / JCM 14090 / 6A8</strain>
    </source>
</reference>
<dbReference type="NCBIfam" id="TIGR00451">
    <property type="entry name" value="unchar_dom_2"/>
    <property type="match status" value="1"/>
</dbReference>
<dbReference type="SMART" id="SM00359">
    <property type="entry name" value="PUA"/>
    <property type="match status" value="1"/>
</dbReference>
<dbReference type="GO" id="GO:0006400">
    <property type="term" value="P:tRNA modification"/>
    <property type="evidence" value="ECO:0007669"/>
    <property type="project" value="InterPro"/>
</dbReference>
<dbReference type="Pfam" id="PF01472">
    <property type="entry name" value="PUA"/>
    <property type="match status" value="1"/>
</dbReference>
<dbReference type="Gene3D" id="2.30.130.10">
    <property type="entry name" value="PUA domain"/>
    <property type="match status" value="1"/>
</dbReference>
<dbReference type="Proteomes" id="UP000002408">
    <property type="component" value="Chromosome"/>
</dbReference>
<dbReference type="AlphaFoldDB" id="A7I7X1"/>
<gene>
    <name evidence="5" type="ordered locus">Mboo_1314</name>
</gene>
<sequence length="546" mass="59826">MIRFEIKKRDGLARAGIMSGDELPKSPLAFPAVLDTAAVFPALSLRSGTSVPLPAPPAFAADYVPKDAGQPVTIHPALDNPSVSGDVVMVAGWHTALANPRQYVLWLKALRDKTPPDTLWYAPAAALPSTVHILCYTGFTLFDYTGVDLKSAQGLFCTPEGEFPADAQAAGLCGCEGCRNGDLALHNRLALEHEVALARYFTGLQKLRELVEARCRMNANSVAIMRHLDQDYTWSEPFSPVARSGVMRANSGESMQRVEVRRFAERLLSRYKPPKATVAVLLPCSAKKPYSLSQSHRRFQMAIAGRAHELIVTSPLGLVPRELECVYPAMHYDVPVTGYWDAEECAYIADILARYLALHSYERVIAHLEGGALKVAEMAAEQCGITLEYSCRDHPTGEEALTRLSHALDCERRVKDDRLHGMLSYQFGSDIDTKGMLSRGHFPEIFYSRNNQQLFSIDTGTGLLRPTFEGWGLVPEGYRVTISDFLPEGDVLVPGIVEADPAIREGDEVLVVGSKALATGRAAMTGAEMKGSKRGVAVRVRKVKKL</sequence>
<dbReference type="Pfam" id="PF17884">
    <property type="entry name" value="DUF5591"/>
    <property type="match status" value="1"/>
</dbReference>
<evidence type="ECO:0000256" key="2">
    <source>
        <dbReference type="ARBA" id="ARBA00008906"/>
    </source>
</evidence>
<dbReference type="STRING" id="456442.Mboo_1314"/>
<comment type="similarity">
    <text evidence="2">Belongs to the archaeosine synthase type 1 family.</text>
</comment>